<evidence type="ECO:0000259" key="1">
    <source>
        <dbReference type="Pfam" id="PF17844"/>
    </source>
</evidence>
<evidence type="ECO:0000313" key="2">
    <source>
        <dbReference type="EMBL" id="CAB4593979.1"/>
    </source>
</evidence>
<reference evidence="2" key="1">
    <citation type="submission" date="2020-05" db="EMBL/GenBank/DDBJ databases">
        <authorList>
            <person name="Chiriac C."/>
            <person name="Salcher M."/>
            <person name="Ghai R."/>
            <person name="Kavagutti S V."/>
        </authorList>
    </citation>
    <scope>NUCLEOTIDE SEQUENCE</scope>
</reference>
<proteinExistence type="predicted"/>
<sequence length="105" mass="10918">MNTVADGGDDRAVMATAVRWILQELSRIAPGHAVEVRVPPFGAVQIVDGPGHTRGTPPNVIELDAQTLVNLALGAETWSAAVTRGAVSASGTRATLAELLPLRNL</sequence>
<dbReference type="EMBL" id="CAEZUE010000078">
    <property type="protein sequence ID" value="CAB4593979.1"/>
    <property type="molecule type" value="Genomic_DNA"/>
</dbReference>
<dbReference type="AlphaFoldDB" id="A0A6J6G1K5"/>
<organism evidence="2">
    <name type="scientific">freshwater metagenome</name>
    <dbReference type="NCBI Taxonomy" id="449393"/>
    <lineage>
        <taxon>unclassified sequences</taxon>
        <taxon>metagenomes</taxon>
        <taxon>ecological metagenomes</taxon>
    </lineage>
</organism>
<name>A0A6J6G1K5_9ZZZZ</name>
<feature type="domain" description="Bacterial SCP orthologue" evidence="1">
    <location>
        <begin position="10"/>
        <end position="102"/>
    </location>
</feature>
<gene>
    <name evidence="2" type="ORF">UFOPK1788_00687</name>
</gene>
<dbReference type="InterPro" id="IPR041629">
    <property type="entry name" value="SCP_3"/>
</dbReference>
<accession>A0A6J6G1K5</accession>
<dbReference type="Gene3D" id="3.30.1050.40">
    <property type="match status" value="1"/>
</dbReference>
<protein>
    <submittedName>
        <fullName evidence="2">Unannotated protein</fullName>
    </submittedName>
</protein>
<dbReference type="Pfam" id="PF17844">
    <property type="entry name" value="SCP_3"/>
    <property type="match status" value="1"/>
</dbReference>